<proteinExistence type="inferred from homology"/>
<dbReference type="STRING" id="2163413.A0A4P6XLC5"/>
<dbReference type="InterPro" id="IPR004000">
    <property type="entry name" value="Actin"/>
</dbReference>
<accession>A0A4P6XLC5</accession>
<gene>
    <name evidence="2" type="primary">MPUL0C00900</name>
    <name evidence="2" type="ORF">METSCH_C00900</name>
</gene>
<name>A0A4P6XLC5_9ASCO</name>
<dbReference type="InterPro" id="IPR043129">
    <property type="entry name" value="ATPase_NBD"/>
</dbReference>
<dbReference type="SMART" id="SM00268">
    <property type="entry name" value="ACTIN"/>
    <property type="match status" value="1"/>
</dbReference>
<evidence type="ECO:0000256" key="1">
    <source>
        <dbReference type="RuleBase" id="RU000487"/>
    </source>
</evidence>
<organism evidence="2 3">
    <name type="scientific">Metschnikowia aff. pulcherrima</name>
    <dbReference type="NCBI Taxonomy" id="2163413"/>
    <lineage>
        <taxon>Eukaryota</taxon>
        <taxon>Fungi</taxon>
        <taxon>Dikarya</taxon>
        <taxon>Ascomycota</taxon>
        <taxon>Saccharomycotina</taxon>
        <taxon>Pichiomycetes</taxon>
        <taxon>Metschnikowiaceae</taxon>
        <taxon>Metschnikowia</taxon>
    </lineage>
</organism>
<sequence>MPLFREENFLLVHAGSQETKVLFGLQESLTPPQFKIPTVVYHDQSTNQYRATDPAGEYVKIHPIVGSRIVNVEALKALLKFILQSFIQKNPILTINQIPLLLITPTVSFSREAVEEITKFVFQTLEFTAFNILDLSVAASYGLGATTSTLVINIGHEATQIVPVLGGAPIKYACRRLSAGGKTIEEELKKILPQLSQEQIVALKESNIFEVMIDHEDSFYSVADLTEEKRDEDDAIDVAKIVSEENGGLDVANAKPDENEGKPNSELQTNSFSFNGQKITVGKERFQGTLKLIDELSEGIYSSLEQIPDLEKRQECYDNLVFVGGPSNIVGLKQAIVLKLCKDYLTRPPHTKGSKQQQQGGVNSAILAYQLTDDVADGSGEHTGASQVPSSIKLIKHPEYFPEWKKPKDKQGSWSEVYFLGGQIYAKQIYGANSNYGGDSFIDTDIYDERGPQAIWDVCL</sequence>
<dbReference type="Gene3D" id="3.30.420.40">
    <property type="match status" value="2"/>
</dbReference>
<dbReference type="Gene3D" id="3.90.640.60">
    <property type="match status" value="1"/>
</dbReference>
<dbReference type="PANTHER" id="PTHR11937">
    <property type="entry name" value="ACTIN"/>
    <property type="match status" value="1"/>
</dbReference>
<dbReference type="Proteomes" id="UP000292447">
    <property type="component" value="Chromosome III"/>
</dbReference>
<evidence type="ECO:0000313" key="3">
    <source>
        <dbReference type="Proteomes" id="UP000292447"/>
    </source>
</evidence>
<dbReference type="AlphaFoldDB" id="A0A4P6XLC5"/>
<comment type="similarity">
    <text evidence="1">Belongs to the actin family.</text>
</comment>
<evidence type="ECO:0000313" key="2">
    <source>
        <dbReference type="EMBL" id="QBM88127.1"/>
    </source>
</evidence>
<dbReference type="Pfam" id="PF00022">
    <property type="entry name" value="Actin"/>
    <property type="match status" value="1"/>
</dbReference>
<dbReference type="EMBL" id="CP034458">
    <property type="protein sequence ID" value="QBM88127.1"/>
    <property type="molecule type" value="Genomic_DNA"/>
</dbReference>
<dbReference type="SUPFAM" id="SSF53067">
    <property type="entry name" value="Actin-like ATPase domain"/>
    <property type="match status" value="2"/>
</dbReference>
<keyword evidence="3" id="KW-1185">Reference proteome</keyword>
<protein>
    <submittedName>
        <fullName evidence="2">Actin-related protein 9</fullName>
    </submittedName>
</protein>
<reference evidence="3" key="1">
    <citation type="submission" date="2019-03" db="EMBL/GenBank/DDBJ databases">
        <title>Snf2 controls pulcherriminic acid biosynthesis and connects pigmentation and antifungal activity of the yeast Metschnikowia pulcherrima.</title>
        <authorList>
            <person name="Gore-Lloyd D."/>
            <person name="Sumann I."/>
            <person name="Brachmann A.O."/>
            <person name="Schneeberger K."/>
            <person name="Ortiz-Merino R.A."/>
            <person name="Moreno-Beltran M."/>
            <person name="Schlaefli M."/>
            <person name="Kirner P."/>
            <person name="Santos Kron A."/>
            <person name="Wolfe K.H."/>
            <person name="Piel J."/>
            <person name="Ahrens C.H."/>
            <person name="Henk D."/>
            <person name="Freimoser F.M."/>
        </authorList>
    </citation>
    <scope>NUCLEOTIDE SEQUENCE [LARGE SCALE GENOMIC DNA]</scope>
    <source>
        <strain evidence="3">APC 1.2</strain>
    </source>
</reference>